<dbReference type="Pfam" id="PF00593">
    <property type="entry name" value="TonB_dep_Rec_b-barrel"/>
    <property type="match status" value="1"/>
</dbReference>
<keyword evidence="13 14" id="KW-0998">Cell outer membrane</keyword>
<protein>
    <submittedName>
        <fullName evidence="19">Fe(3+)-pyochelin receptor 3</fullName>
    </submittedName>
</protein>
<evidence type="ECO:0000256" key="9">
    <source>
        <dbReference type="ARBA" id="ARBA00023065"/>
    </source>
</evidence>
<keyword evidence="5" id="KW-0410">Iron transport</keyword>
<dbReference type="GO" id="GO:0015891">
    <property type="term" value="P:siderophore transport"/>
    <property type="evidence" value="ECO:0007669"/>
    <property type="project" value="InterPro"/>
</dbReference>
<evidence type="ECO:0000256" key="4">
    <source>
        <dbReference type="ARBA" id="ARBA00022452"/>
    </source>
</evidence>
<evidence type="ECO:0000259" key="18">
    <source>
        <dbReference type="SMART" id="SM00965"/>
    </source>
</evidence>
<dbReference type="GO" id="GO:0038023">
    <property type="term" value="F:signaling receptor activity"/>
    <property type="evidence" value="ECO:0007669"/>
    <property type="project" value="InterPro"/>
</dbReference>
<feature type="short sequence motif" description="TonB C-terminal box" evidence="15">
    <location>
        <begin position="801"/>
        <end position="818"/>
    </location>
</feature>
<evidence type="ECO:0000313" key="20">
    <source>
        <dbReference type="Proteomes" id="UP000217005"/>
    </source>
</evidence>
<gene>
    <name evidence="19" type="ORF">CEG14_01305</name>
</gene>
<dbReference type="InterPro" id="IPR010917">
    <property type="entry name" value="TonB_rcpt_CS"/>
</dbReference>
<keyword evidence="12 19" id="KW-0675">Receptor</keyword>
<feature type="signal peptide" evidence="17">
    <location>
        <begin position="1"/>
        <end position="32"/>
    </location>
</feature>
<name>A0A261SVW0_9BORD</name>
<dbReference type="InterPro" id="IPR011662">
    <property type="entry name" value="Secretin/TonB_short_N"/>
</dbReference>
<evidence type="ECO:0000256" key="12">
    <source>
        <dbReference type="ARBA" id="ARBA00023170"/>
    </source>
</evidence>
<keyword evidence="6 14" id="KW-0812">Transmembrane</keyword>
<dbReference type="InterPro" id="IPR037066">
    <property type="entry name" value="Plug_dom_sf"/>
</dbReference>
<comment type="caution">
    <text evidence="19">The sequence shown here is derived from an EMBL/GenBank/DDBJ whole genome shotgun (WGS) entry which is preliminary data.</text>
</comment>
<dbReference type="InterPro" id="IPR012910">
    <property type="entry name" value="Plug_dom"/>
</dbReference>
<organism evidence="19 20">
    <name type="scientific">Bordetella genomosp. 1</name>
    <dbReference type="NCBI Taxonomy" id="1395607"/>
    <lineage>
        <taxon>Bacteria</taxon>
        <taxon>Pseudomonadati</taxon>
        <taxon>Pseudomonadota</taxon>
        <taxon>Betaproteobacteria</taxon>
        <taxon>Burkholderiales</taxon>
        <taxon>Alcaligenaceae</taxon>
        <taxon>Bordetella</taxon>
    </lineage>
</organism>
<dbReference type="GO" id="GO:0009279">
    <property type="term" value="C:cell outer membrane"/>
    <property type="evidence" value="ECO:0007669"/>
    <property type="project" value="UniProtKB-SubCell"/>
</dbReference>
<comment type="similarity">
    <text evidence="2 14 16">Belongs to the TonB-dependent receptor family.</text>
</comment>
<dbReference type="PANTHER" id="PTHR32552:SF74">
    <property type="entry name" value="HYDROXAMATE SIDEROPHORE RECEPTOR FHUE"/>
    <property type="match status" value="1"/>
</dbReference>
<comment type="subcellular location">
    <subcellularLocation>
        <location evidence="1 14">Cell outer membrane</location>
        <topology evidence="1 14">Multi-pass membrane protein</topology>
    </subcellularLocation>
</comment>
<feature type="chain" id="PRO_5012808467" evidence="17">
    <location>
        <begin position="33"/>
        <end position="818"/>
    </location>
</feature>
<proteinExistence type="inferred from homology"/>
<keyword evidence="4 14" id="KW-1134">Transmembrane beta strand</keyword>
<dbReference type="AlphaFoldDB" id="A0A261SVW0"/>
<dbReference type="InterPro" id="IPR039426">
    <property type="entry name" value="TonB-dep_rcpt-like"/>
</dbReference>
<dbReference type="Gene3D" id="3.55.50.30">
    <property type="match status" value="1"/>
</dbReference>
<evidence type="ECO:0000256" key="15">
    <source>
        <dbReference type="PROSITE-ProRule" id="PRU10144"/>
    </source>
</evidence>
<evidence type="ECO:0000256" key="2">
    <source>
        <dbReference type="ARBA" id="ARBA00009810"/>
    </source>
</evidence>
<dbReference type="Pfam" id="PF07660">
    <property type="entry name" value="STN"/>
    <property type="match status" value="1"/>
</dbReference>
<dbReference type="PROSITE" id="PS01156">
    <property type="entry name" value="TONB_DEPENDENT_REC_2"/>
    <property type="match status" value="1"/>
</dbReference>
<evidence type="ECO:0000256" key="7">
    <source>
        <dbReference type="ARBA" id="ARBA00022729"/>
    </source>
</evidence>
<evidence type="ECO:0000256" key="13">
    <source>
        <dbReference type="ARBA" id="ARBA00023237"/>
    </source>
</evidence>
<dbReference type="EMBL" id="NEVL01000001">
    <property type="protein sequence ID" value="OZI40433.1"/>
    <property type="molecule type" value="Genomic_DNA"/>
</dbReference>
<accession>A0A261SVW0</accession>
<evidence type="ECO:0000256" key="10">
    <source>
        <dbReference type="ARBA" id="ARBA00023077"/>
    </source>
</evidence>
<dbReference type="InterPro" id="IPR000531">
    <property type="entry name" value="Beta-barrel_TonB"/>
</dbReference>
<evidence type="ECO:0000256" key="1">
    <source>
        <dbReference type="ARBA" id="ARBA00004571"/>
    </source>
</evidence>
<dbReference type="InterPro" id="IPR010105">
    <property type="entry name" value="TonB_sidphr_rcpt"/>
</dbReference>
<dbReference type="PANTHER" id="PTHR32552">
    <property type="entry name" value="FERRICHROME IRON RECEPTOR-RELATED"/>
    <property type="match status" value="1"/>
</dbReference>
<keyword evidence="9" id="KW-0406">Ion transport</keyword>
<dbReference type="Proteomes" id="UP000217005">
    <property type="component" value="Unassembled WGS sequence"/>
</dbReference>
<keyword evidence="8" id="KW-0408">Iron</keyword>
<reference evidence="19 20" key="1">
    <citation type="submission" date="2017-05" db="EMBL/GenBank/DDBJ databases">
        <title>Complete and WGS of Bordetella genogroups.</title>
        <authorList>
            <person name="Spilker T."/>
            <person name="LiPuma J."/>
        </authorList>
    </citation>
    <scope>NUCLEOTIDE SEQUENCE [LARGE SCALE GENOMIC DNA]</scope>
    <source>
        <strain evidence="19 20">AU17610</strain>
    </source>
</reference>
<keyword evidence="10 16" id="KW-0798">TonB box</keyword>
<keyword evidence="11 14" id="KW-0472">Membrane</keyword>
<keyword evidence="7 17" id="KW-0732">Signal</keyword>
<evidence type="ECO:0000256" key="3">
    <source>
        <dbReference type="ARBA" id="ARBA00022448"/>
    </source>
</evidence>
<dbReference type="SMART" id="SM00965">
    <property type="entry name" value="STN"/>
    <property type="match status" value="1"/>
</dbReference>
<dbReference type="RefSeq" id="WP_094824551.1">
    <property type="nucleotide sequence ID" value="NZ_NEVL01000001.1"/>
</dbReference>
<dbReference type="GO" id="GO:0015344">
    <property type="term" value="F:siderophore uptake transmembrane transporter activity"/>
    <property type="evidence" value="ECO:0007669"/>
    <property type="project" value="TreeGrafter"/>
</dbReference>
<evidence type="ECO:0000256" key="5">
    <source>
        <dbReference type="ARBA" id="ARBA00022496"/>
    </source>
</evidence>
<dbReference type="CDD" id="cd01347">
    <property type="entry name" value="ligand_gated_channel"/>
    <property type="match status" value="1"/>
</dbReference>
<dbReference type="InterPro" id="IPR036942">
    <property type="entry name" value="Beta-barrel_TonB_sf"/>
</dbReference>
<keyword evidence="3 14" id="KW-0813">Transport</keyword>
<dbReference type="OrthoDB" id="8533686at2"/>
<dbReference type="Gene3D" id="2.170.130.10">
    <property type="entry name" value="TonB-dependent receptor, plug domain"/>
    <property type="match status" value="1"/>
</dbReference>
<dbReference type="Gene3D" id="2.40.170.20">
    <property type="entry name" value="TonB-dependent receptor, beta-barrel domain"/>
    <property type="match status" value="1"/>
</dbReference>
<evidence type="ECO:0000256" key="17">
    <source>
        <dbReference type="SAM" id="SignalP"/>
    </source>
</evidence>
<evidence type="ECO:0000256" key="11">
    <source>
        <dbReference type="ARBA" id="ARBA00023136"/>
    </source>
</evidence>
<evidence type="ECO:0000313" key="19">
    <source>
        <dbReference type="EMBL" id="OZI40433.1"/>
    </source>
</evidence>
<dbReference type="NCBIfam" id="TIGR01783">
    <property type="entry name" value="TonB-siderophor"/>
    <property type="match status" value="1"/>
</dbReference>
<evidence type="ECO:0000256" key="8">
    <source>
        <dbReference type="ARBA" id="ARBA00023004"/>
    </source>
</evidence>
<feature type="domain" description="Secretin/TonB short N-terminal" evidence="18">
    <location>
        <begin position="69"/>
        <end position="120"/>
    </location>
</feature>
<evidence type="ECO:0000256" key="14">
    <source>
        <dbReference type="PROSITE-ProRule" id="PRU01360"/>
    </source>
</evidence>
<dbReference type="PROSITE" id="PS52016">
    <property type="entry name" value="TONB_DEPENDENT_REC_3"/>
    <property type="match status" value="1"/>
</dbReference>
<dbReference type="Pfam" id="PF07715">
    <property type="entry name" value="Plug"/>
    <property type="match status" value="1"/>
</dbReference>
<evidence type="ECO:0000256" key="16">
    <source>
        <dbReference type="RuleBase" id="RU003357"/>
    </source>
</evidence>
<sequence length="818" mass="88205">MGQFMQRARARTAAMSLAAFSVVPATLLPALAAPGAQAQSAPPQDTRSYAVAAGDLQAALSAFGQASGLMISYSAEDIAGKRSHGVNGRYAAKDALATLLAGTGLEAIALSNGGYTVTPIPRSPGAAVELAPVSVVGSADLVTTEGLASYASPNVSMFKGATSLRDIPQSVSVLTRQQMDDQDLTTAAAALNQVTGVSTTGYDRTESIMVRGYTANAQADGVPVVGMTNNPFTDMALYDRVEVLRGPSGLLTGSGEPGGTVNFVRKRPYADLGASGALSTGSNDRRRAEIDLNTPLNKDGSLRARTVLVRHDEDKFYDDAKSRDEVAYGIVEYDLTPHTTFGVSGTYSQWTTNTFWGLPLMSDGTLPSRRTFMGSDEDSVYRIKDASADLTHRFANDWTARAAYSHRELDADYLGIVTTAPVDIATGRADTSSAYGYYQKQTKWDSADFNVTGPIDAFGLRHRLTVGYNLSRSDNLLGSTSFSAKNWDVFNDHDYSALVDHNVTSRRQTVTEQSGLYTSAQIALADPLKLVIGGRWTSYRSKSRTVAATNTDWVRSAGKASKEFTPYGGLLWDVNDRVTLYASYADTFVPQTQEDFQGNVLDPRVGWQTEVGAKLQLVPDRLFFNVALYRIRDKNRSMVDGDHVGCGGSTNGACYRSAGEVQSDGLDLELVGKITPNWDISAGYTYSRAKYLSDTNPDNVGKRFNADLIPQQMFKLWTNYSFGPEDFGGALSGWSVGGGVNAQSDIYTSSARQGGVKHGGGYAIYSARVGYRFNANWDASLLVTNLFDRTYLRNVGYGGFLNFYGDPRAAILTVRGRF</sequence>
<evidence type="ECO:0000256" key="6">
    <source>
        <dbReference type="ARBA" id="ARBA00022692"/>
    </source>
</evidence>
<dbReference type="SUPFAM" id="SSF56935">
    <property type="entry name" value="Porins"/>
    <property type="match status" value="1"/>
</dbReference>